<keyword evidence="3" id="KW-0227">DNA damage</keyword>
<keyword evidence="11" id="KW-1185">Reference proteome</keyword>
<reference evidence="10" key="1">
    <citation type="journal article" date="2020" name="Fungal Divers.">
        <title>Resolving the Mortierellaceae phylogeny through synthesis of multi-gene phylogenetics and phylogenomics.</title>
        <authorList>
            <person name="Vandepol N."/>
            <person name="Liber J."/>
            <person name="Desiro A."/>
            <person name="Na H."/>
            <person name="Kennedy M."/>
            <person name="Barry K."/>
            <person name="Grigoriev I.V."/>
            <person name="Miller A.N."/>
            <person name="O'Donnell K."/>
            <person name="Stajich J.E."/>
            <person name="Bonito G."/>
        </authorList>
    </citation>
    <scope>NUCLEOTIDE SEQUENCE</scope>
    <source>
        <strain evidence="10">BC1065</strain>
    </source>
</reference>
<dbReference type="GO" id="GO:0033063">
    <property type="term" value="C:Rad51B-Rad51C-Rad51D-XRCC2 complex"/>
    <property type="evidence" value="ECO:0007669"/>
    <property type="project" value="TreeGrafter"/>
</dbReference>
<protein>
    <recommendedName>
        <fullName evidence="7">DNA repair protein RAD51 homolog 3</fullName>
    </recommendedName>
</protein>
<proteinExistence type="predicted"/>
<dbReference type="OrthoDB" id="5957327at2759"/>
<dbReference type="InterPro" id="IPR013632">
    <property type="entry name" value="Rad51_C"/>
</dbReference>
<keyword evidence="2" id="KW-0547">Nucleotide-binding</keyword>
<evidence type="ECO:0000256" key="7">
    <source>
        <dbReference type="ARBA" id="ARBA00040674"/>
    </source>
</evidence>
<organism evidence="10 11">
    <name type="scientific">Actinomortierella ambigua</name>
    <dbReference type="NCBI Taxonomy" id="1343610"/>
    <lineage>
        <taxon>Eukaryota</taxon>
        <taxon>Fungi</taxon>
        <taxon>Fungi incertae sedis</taxon>
        <taxon>Mucoromycota</taxon>
        <taxon>Mortierellomycotina</taxon>
        <taxon>Mortierellomycetes</taxon>
        <taxon>Mortierellales</taxon>
        <taxon>Mortierellaceae</taxon>
        <taxon>Actinomortierella</taxon>
    </lineage>
</organism>
<comment type="caution">
    <text evidence="10">The sequence shown here is derived from an EMBL/GenBank/DDBJ whole genome shotgun (WGS) entry which is preliminary data.</text>
</comment>
<feature type="compositionally biased region" description="Acidic residues" evidence="8">
    <location>
        <begin position="377"/>
        <end position="395"/>
    </location>
</feature>
<dbReference type="AlphaFoldDB" id="A0A9P6U900"/>
<dbReference type="GO" id="GO:0000400">
    <property type="term" value="F:four-way junction DNA binding"/>
    <property type="evidence" value="ECO:0007669"/>
    <property type="project" value="TreeGrafter"/>
</dbReference>
<dbReference type="Proteomes" id="UP000807716">
    <property type="component" value="Unassembled WGS sequence"/>
</dbReference>
<evidence type="ECO:0000256" key="6">
    <source>
        <dbReference type="ARBA" id="ARBA00023242"/>
    </source>
</evidence>
<sequence>MSPESRPVATISLSARLMDKVLKSGFSTVSDLQSIPQGQLQFELTITADETRELWTQLHPPAVFPLVLDAMTAQNQEQRWMPVTTSSRALDRLFSAQQSSGGVRPGEVSEFCGPAGVGKSQLGMQLAINVQLPPEFGGVNGSSIYLDSEGSFVAKRVQEMATSSVALLHDRGYTDWTADTLLEGVRYCRVLNPIQLLAMIRMLRGIVKADSKVRLIVVDSIAFLFRSNIANVRMRTKLIGLIAKQLTEIAQEFNLAVVVMNHMSTKFEARGGSAAGVGRSTSGPSHPMPAMEAMARPQPALGETWAKACTHRIRLEYGSRGPSWRTATLFKSPTVQEQTVQFKITGAGIRDLTQEGLDGASSGSNIKSRQRNKEGEGDNNVDEDDEWPDEDDEEGSAMMDLLAKTDWTDMWDEGTEEEETTAVASRGSPASEVEVEMLSQPQSPPNVG</sequence>
<dbReference type="InterPro" id="IPR020588">
    <property type="entry name" value="RecA_ATP-bd"/>
</dbReference>
<keyword evidence="6" id="KW-0539">Nucleus</keyword>
<dbReference type="InterPro" id="IPR052093">
    <property type="entry name" value="HR_Repair_Mediator"/>
</dbReference>
<gene>
    <name evidence="10" type="primary">RAD51C</name>
    <name evidence="10" type="ORF">DFQ27_001100</name>
</gene>
<dbReference type="CDD" id="cd19492">
    <property type="entry name" value="Rad51C"/>
    <property type="match status" value="1"/>
</dbReference>
<dbReference type="GO" id="GO:0005524">
    <property type="term" value="F:ATP binding"/>
    <property type="evidence" value="ECO:0007669"/>
    <property type="project" value="UniProtKB-KW"/>
</dbReference>
<dbReference type="InterPro" id="IPR027417">
    <property type="entry name" value="P-loop_NTPase"/>
</dbReference>
<keyword evidence="5" id="KW-0234">DNA repair</keyword>
<dbReference type="PANTHER" id="PTHR46239">
    <property type="entry name" value="DNA REPAIR PROTEIN RAD51 HOMOLOG 3 RAD51C"/>
    <property type="match status" value="1"/>
</dbReference>
<keyword evidence="4" id="KW-0067">ATP-binding</keyword>
<dbReference type="PROSITE" id="PS50162">
    <property type="entry name" value="RECA_2"/>
    <property type="match status" value="1"/>
</dbReference>
<comment type="subcellular location">
    <subcellularLocation>
        <location evidence="1">Nucleus</location>
    </subcellularLocation>
</comment>
<dbReference type="GO" id="GO:0140664">
    <property type="term" value="F:ATP-dependent DNA damage sensor activity"/>
    <property type="evidence" value="ECO:0007669"/>
    <property type="project" value="InterPro"/>
</dbReference>
<dbReference type="GO" id="GO:0008821">
    <property type="term" value="F:crossover junction DNA endonuclease activity"/>
    <property type="evidence" value="ECO:0007669"/>
    <property type="project" value="TreeGrafter"/>
</dbReference>
<accession>A0A9P6U900</accession>
<dbReference type="SUPFAM" id="SSF52540">
    <property type="entry name" value="P-loop containing nucleoside triphosphate hydrolases"/>
    <property type="match status" value="1"/>
</dbReference>
<dbReference type="GO" id="GO:0007131">
    <property type="term" value="P:reciprocal meiotic recombination"/>
    <property type="evidence" value="ECO:0007669"/>
    <property type="project" value="TreeGrafter"/>
</dbReference>
<dbReference type="GO" id="GO:0000707">
    <property type="term" value="P:meiotic DNA recombinase assembly"/>
    <property type="evidence" value="ECO:0007669"/>
    <property type="project" value="TreeGrafter"/>
</dbReference>
<evidence type="ECO:0000313" key="10">
    <source>
        <dbReference type="EMBL" id="KAG0264648.1"/>
    </source>
</evidence>
<feature type="domain" description="RecA family profile 1" evidence="9">
    <location>
        <begin position="79"/>
        <end position="263"/>
    </location>
</feature>
<feature type="region of interest" description="Disordered" evidence="8">
    <location>
        <begin position="354"/>
        <end position="448"/>
    </location>
</feature>
<evidence type="ECO:0000256" key="1">
    <source>
        <dbReference type="ARBA" id="ARBA00004123"/>
    </source>
</evidence>
<dbReference type="SMART" id="SM00382">
    <property type="entry name" value="AAA"/>
    <property type="match status" value="1"/>
</dbReference>
<evidence type="ECO:0000256" key="4">
    <source>
        <dbReference type="ARBA" id="ARBA00022840"/>
    </source>
</evidence>
<evidence type="ECO:0000259" key="9">
    <source>
        <dbReference type="PROSITE" id="PS50162"/>
    </source>
</evidence>
<dbReference type="PANTHER" id="PTHR46239:SF1">
    <property type="entry name" value="DNA REPAIR PROTEIN RAD51 HOMOLOG 3"/>
    <property type="match status" value="1"/>
</dbReference>
<dbReference type="EMBL" id="JAAAJB010000134">
    <property type="protein sequence ID" value="KAG0264648.1"/>
    <property type="molecule type" value="Genomic_DNA"/>
</dbReference>
<feature type="compositionally biased region" description="Acidic residues" evidence="8">
    <location>
        <begin position="409"/>
        <end position="420"/>
    </location>
</feature>
<dbReference type="Pfam" id="PF08423">
    <property type="entry name" value="Rad51"/>
    <property type="match status" value="1"/>
</dbReference>
<dbReference type="GO" id="GO:0033065">
    <property type="term" value="C:Rad51C-XRCC3 complex"/>
    <property type="evidence" value="ECO:0007669"/>
    <property type="project" value="TreeGrafter"/>
</dbReference>
<evidence type="ECO:0000313" key="11">
    <source>
        <dbReference type="Proteomes" id="UP000807716"/>
    </source>
</evidence>
<evidence type="ECO:0000256" key="8">
    <source>
        <dbReference type="SAM" id="MobiDB-lite"/>
    </source>
</evidence>
<evidence type="ECO:0000256" key="3">
    <source>
        <dbReference type="ARBA" id="ARBA00022763"/>
    </source>
</evidence>
<name>A0A9P6U900_9FUNG</name>
<dbReference type="InterPro" id="IPR003593">
    <property type="entry name" value="AAA+_ATPase"/>
</dbReference>
<evidence type="ECO:0000256" key="5">
    <source>
        <dbReference type="ARBA" id="ARBA00023204"/>
    </source>
</evidence>
<dbReference type="Gene3D" id="3.40.50.300">
    <property type="entry name" value="P-loop containing nucleotide triphosphate hydrolases"/>
    <property type="match status" value="1"/>
</dbReference>
<evidence type="ECO:0000256" key="2">
    <source>
        <dbReference type="ARBA" id="ARBA00022741"/>
    </source>
</evidence>
<dbReference type="GO" id="GO:0005657">
    <property type="term" value="C:replication fork"/>
    <property type="evidence" value="ECO:0007669"/>
    <property type="project" value="TreeGrafter"/>
</dbReference>